<accession>A0A8H3W251</accession>
<comment type="caution">
    <text evidence="1">The sequence shown here is derived from an EMBL/GenBank/DDBJ whole genome shotgun (WGS) entry which is preliminary data.</text>
</comment>
<protein>
    <recommendedName>
        <fullName evidence="3">Peptidase C13 family protein</fullName>
    </recommendedName>
</protein>
<proteinExistence type="predicted"/>
<organism evidence="1 2">
    <name type="scientific">Colletotrichum asianum</name>
    <dbReference type="NCBI Taxonomy" id="702518"/>
    <lineage>
        <taxon>Eukaryota</taxon>
        <taxon>Fungi</taxon>
        <taxon>Dikarya</taxon>
        <taxon>Ascomycota</taxon>
        <taxon>Pezizomycotina</taxon>
        <taxon>Sordariomycetes</taxon>
        <taxon>Hypocreomycetidae</taxon>
        <taxon>Glomerellales</taxon>
        <taxon>Glomerellaceae</taxon>
        <taxon>Colletotrichum</taxon>
        <taxon>Colletotrichum gloeosporioides species complex</taxon>
    </lineage>
</organism>
<gene>
    <name evidence="1" type="ORF">GQ607_015891</name>
</gene>
<dbReference type="OrthoDB" id="3000060at2759"/>
<reference evidence="1 2" key="1">
    <citation type="submission" date="2019-12" db="EMBL/GenBank/DDBJ databases">
        <title>A genome sequence resource for the geographically widespread anthracnose pathogen Colletotrichum asianum.</title>
        <authorList>
            <person name="Meng Y."/>
        </authorList>
    </citation>
    <scope>NUCLEOTIDE SEQUENCE [LARGE SCALE GENOMIC DNA]</scope>
    <source>
        <strain evidence="1 2">ICMP 18580</strain>
    </source>
</reference>
<dbReference type="AlphaFoldDB" id="A0A8H3W251"/>
<keyword evidence="2" id="KW-1185">Reference proteome</keyword>
<sequence length="584" mass="66486">MSQPQRQPLVLGGTIDRFRYNGNESSPREFLARTQQIPKHDSIMIAAASPDVHGASPQDDGWFLSDMYAFNYLFKGLGASQVWLTAADPIQILNIHGDYLHGNDFQGRKVVLSHRLLNTAEITTPTVVLPEDIISRFLHEVRVKSVQAVSEGKPLFLMIFCHGDENFTYFLNDNDEVSGLKTKDLRDAIVDGCRVTLVSTACHSGGMVEFEPGNIQHVPLNVTAILAADHKNESNAWQQSRSERKRTCGSIFASSVIKSLTSSDGVAMQPKDATQLQVATYNAYTRSIIDVCRTDITKFWDKQNFTFSAKDDDWEEAWKGHTGNPLSFPSAYPQKYFTDRWDQLVDIPYTGDLLSKYHMDPHPRNVNEDVAEPTALTGGADQSERLRAKMTKAMIAVDIPEMAKTFLEMCPRDWERGHGPGLRSMLFDVVEKGADNRVIRPKIDIDQFIKYRWELGEIGDLLVEHYQLPKPNNQTCLLWNDFEWLPTMSAVSGYTGRYELVRRRLIHKDFNPEPISSQGPSFSRFTNYVAAAVALSTRPQEDDEKIVEGLICWMAKYKEFYKTKCNEDSRVLLRRRAWQRSIRR</sequence>
<dbReference type="EMBL" id="WOWK01000144">
    <property type="protein sequence ID" value="KAF0316878.1"/>
    <property type="molecule type" value="Genomic_DNA"/>
</dbReference>
<evidence type="ECO:0000313" key="2">
    <source>
        <dbReference type="Proteomes" id="UP000434172"/>
    </source>
</evidence>
<evidence type="ECO:0000313" key="1">
    <source>
        <dbReference type="EMBL" id="KAF0316878.1"/>
    </source>
</evidence>
<evidence type="ECO:0008006" key="3">
    <source>
        <dbReference type="Google" id="ProtNLM"/>
    </source>
</evidence>
<dbReference type="Proteomes" id="UP000434172">
    <property type="component" value="Unassembled WGS sequence"/>
</dbReference>
<name>A0A8H3W251_9PEZI</name>